<protein>
    <recommendedName>
        <fullName evidence="3">Core-binding (CB) domain-containing protein</fullName>
    </recommendedName>
</protein>
<organism evidence="1 2">
    <name type="scientific">Candidatus Fervidibacter sacchari</name>
    <dbReference type="NCBI Taxonomy" id="1448929"/>
    <lineage>
        <taxon>Bacteria</taxon>
        <taxon>Candidatus Fervidibacterota</taxon>
        <taxon>Candidatus Fervidibacter</taxon>
    </lineage>
</organism>
<keyword evidence="2" id="KW-1185">Reference proteome</keyword>
<dbReference type="Proteomes" id="UP001204798">
    <property type="component" value="Unassembled WGS sequence"/>
</dbReference>
<gene>
    <name evidence="1" type="ORF">M2350_002170</name>
</gene>
<proteinExistence type="predicted"/>
<evidence type="ECO:0000313" key="1">
    <source>
        <dbReference type="EMBL" id="MCS3919753.1"/>
    </source>
</evidence>
<reference evidence="1 2" key="1">
    <citation type="submission" date="2022-08" db="EMBL/GenBank/DDBJ databases">
        <title>Bacterial and archaeal communities from various locations to study Microbial Dark Matter (Phase II).</title>
        <authorList>
            <person name="Stepanauskas R."/>
        </authorList>
    </citation>
    <scope>NUCLEOTIDE SEQUENCE [LARGE SCALE GENOMIC DNA]</scope>
    <source>
        <strain evidence="1 2">PD1</strain>
    </source>
</reference>
<name>A0ABT2ES66_9BACT</name>
<comment type="caution">
    <text evidence="1">The sequence shown here is derived from an EMBL/GenBank/DDBJ whole genome shotgun (WGS) entry which is preliminary data.</text>
</comment>
<dbReference type="EMBL" id="JANUCP010000004">
    <property type="protein sequence ID" value="MCS3919753.1"/>
    <property type="molecule type" value="Genomic_DNA"/>
</dbReference>
<sequence>MERRQGSVKTLRAYRKLLQKFLGRKIFCSAHPNFRH</sequence>
<evidence type="ECO:0000313" key="2">
    <source>
        <dbReference type="Proteomes" id="UP001204798"/>
    </source>
</evidence>
<evidence type="ECO:0008006" key="3">
    <source>
        <dbReference type="Google" id="ProtNLM"/>
    </source>
</evidence>
<accession>A0ABT2ES66</accession>